<keyword evidence="5 6" id="KW-0472">Membrane</keyword>
<keyword evidence="3 6" id="KW-0812">Transmembrane</keyword>
<comment type="subcellular location">
    <subcellularLocation>
        <location evidence="1">Cell membrane</location>
        <topology evidence="1">Multi-pass membrane protein</topology>
    </subcellularLocation>
</comment>
<dbReference type="InterPro" id="IPR018385">
    <property type="entry name" value="C4_dicarb_anaerob_car-like"/>
</dbReference>
<comment type="caution">
    <text evidence="7">The sequence shown here is derived from an EMBL/GenBank/DDBJ whole genome shotgun (WGS) entry which is preliminary data.</text>
</comment>
<dbReference type="Pfam" id="PF03606">
    <property type="entry name" value="DcuC"/>
    <property type="match status" value="1"/>
</dbReference>
<evidence type="ECO:0000256" key="4">
    <source>
        <dbReference type="ARBA" id="ARBA00022989"/>
    </source>
</evidence>
<feature type="transmembrane region" description="Helical" evidence="6">
    <location>
        <begin position="20"/>
        <end position="38"/>
    </location>
</feature>
<proteinExistence type="predicted"/>
<feature type="transmembrane region" description="Helical" evidence="6">
    <location>
        <begin position="162"/>
        <end position="181"/>
    </location>
</feature>
<evidence type="ECO:0000313" key="7">
    <source>
        <dbReference type="EMBL" id="KEK15028.1"/>
    </source>
</evidence>
<evidence type="ECO:0000256" key="6">
    <source>
        <dbReference type="SAM" id="Phobius"/>
    </source>
</evidence>
<evidence type="ECO:0000256" key="1">
    <source>
        <dbReference type="ARBA" id="ARBA00004651"/>
    </source>
</evidence>
<dbReference type="InterPro" id="IPR051679">
    <property type="entry name" value="DASS-Related_Transporters"/>
</dbReference>
<accession>A0A073JP65</accession>
<feature type="transmembrane region" description="Helical" evidence="6">
    <location>
        <begin position="245"/>
        <end position="265"/>
    </location>
</feature>
<evidence type="ECO:0000256" key="2">
    <source>
        <dbReference type="ARBA" id="ARBA00022475"/>
    </source>
</evidence>
<dbReference type="PANTHER" id="PTHR43652:SF6">
    <property type="entry name" value="ARGININE REPRESSOR"/>
    <property type="match status" value="1"/>
</dbReference>
<sequence length="517" mass="56240">MMGEATAGKKHRFKLKMPGAFTILFFLTVIAVMLTWIVPAGSYSKLAYVNDHLQVTQPTGEKISYPATQATLDKLHIQIDVDQFKSGAINKPISVPGTYKRLEQHPASVSDIFSSMVDGTIESVDIMIFILVLGGLIGVVKASGAFESGLAALSTKTKGKEFILVFLVTVLLALGGTLCGIEEEAVAFYPILAPVFIAMGYDSIVCVGAIFLASSLGTTFSVINPFSVVIASNAAGTTFTQGMAGRIFGLVIAVACLLFYLHWYARKVQQDPQFSYSYDDREKFDQMWGMTTSEEKDQRFTLKKKIILILFACAFPIMIWGVMAKGWAFPNMASAFLTIAIIIMFLTCFGRQDGLGEYKTTTAFSDGAASLVGVSLIIGLARGINKVLNDGYISDTILYASSKMVAHMNGSFFIIVMMLVFFVLGFIVPSSSGLAVLAMPILAPLADTVHIPRYTVVTAYQFGQYAMLFLAPTGLVMATLQMLDMRYSHWLRFVWPVVVFVLIFGGGLLVTEVLIAG</sequence>
<evidence type="ECO:0000256" key="3">
    <source>
        <dbReference type="ARBA" id="ARBA00022692"/>
    </source>
</evidence>
<dbReference type="PATRIC" id="fig|1598.90.peg.1281"/>
<feature type="transmembrane region" description="Helical" evidence="6">
    <location>
        <begin position="306"/>
        <end position="323"/>
    </location>
</feature>
<feature type="transmembrane region" description="Helical" evidence="6">
    <location>
        <begin position="493"/>
        <end position="516"/>
    </location>
</feature>
<gene>
    <name evidence="7" type="ORF">LR3_05175</name>
</gene>
<feature type="transmembrane region" description="Helical" evidence="6">
    <location>
        <begin position="187"/>
        <end position="213"/>
    </location>
</feature>
<feature type="transmembrane region" description="Helical" evidence="6">
    <location>
        <begin position="462"/>
        <end position="481"/>
    </location>
</feature>
<dbReference type="PANTHER" id="PTHR43652">
    <property type="entry name" value="BASIC AMINO ACID ANTIPORTER YFCC-RELATED"/>
    <property type="match status" value="1"/>
</dbReference>
<reference evidence="7 8" key="1">
    <citation type="submission" date="2014-06" db="EMBL/GenBank/DDBJ databases">
        <title>Genetic determinant of reutericyclin biosynthesis of Lactobacillus reuteri.</title>
        <authorList>
            <person name="Lin X."/>
            <person name="Duar R."/>
            <person name="Walter J."/>
            <person name="Gaenzle M."/>
        </authorList>
    </citation>
    <scope>NUCLEOTIDE SEQUENCE [LARGE SCALE GENOMIC DNA]</scope>
    <source>
        <strain evidence="7 8">LTH2584</strain>
    </source>
</reference>
<feature type="transmembrane region" description="Helical" evidence="6">
    <location>
        <begin position="412"/>
        <end position="442"/>
    </location>
</feature>
<dbReference type="EMBL" id="JOSX01000019">
    <property type="protein sequence ID" value="KEK15028.1"/>
    <property type="molecule type" value="Genomic_DNA"/>
</dbReference>
<evidence type="ECO:0008006" key="9">
    <source>
        <dbReference type="Google" id="ProtNLM"/>
    </source>
</evidence>
<organism evidence="7 8">
    <name type="scientific">Limosilactobacillus reuteri</name>
    <name type="common">Lactobacillus reuteri</name>
    <dbReference type="NCBI Taxonomy" id="1598"/>
    <lineage>
        <taxon>Bacteria</taxon>
        <taxon>Bacillati</taxon>
        <taxon>Bacillota</taxon>
        <taxon>Bacilli</taxon>
        <taxon>Lactobacillales</taxon>
        <taxon>Lactobacillaceae</taxon>
        <taxon>Limosilactobacillus</taxon>
    </lineage>
</organism>
<dbReference type="GO" id="GO:0005886">
    <property type="term" value="C:plasma membrane"/>
    <property type="evidence" value="ECO:0007669"/>
    <property type="project" value="UniProtKB-SubCell"/>
</dbReference>
<evidence type="ECO:0000313" key="8">
    <source>
        <dbReference type="Proteomes" id="UP000027731"/>
    </source>
</evidence>
<keyword evidence="2" id="KW-1003">Cell membrane</keyword>
<feature type="transmembrane region" description="Helical" evidence="6">
    <location>
        <begin position="126"/>
        <end position="150"/>
    </location>
</feature>
<dbReference type="Proteomes" id="UP000027731">
    <property type="component" value="Unassembled WGS sequence"/>
</dbReference>
<dbReference type="AlphaFoldDB" id="A0A073JP65"/>
<feature type="transmembrane region" description="Helical" evidence="6">
    <location>
        <begin position="329"/>
        <end position="349"/>
    </location>
</feature>
<keyword evidence="4 6" id="KW-1133">Transmembrane helix</keyword>
<evidence type="ECO:0000256" key="5">
    <source>
        <dbReference type="ARBA" id="ARBA00023136"/>
    </source>
</evidence>
<protein>
    <recommendedName>
        <fullName evidence="9">YfcC family protein</fullName>
    </recommendedName>
</protein>
<feature type="transmembrane region" description="Helical" evidence="6">
    <location>
        <begin position="220"/>
        <end position="239"/>
    </location>
</feature>
<name>A0A073JP65_LIMRT</name>